<sequence>MNICIFTELICRQLSKISAQSIQLFKKRYIGCIANRVLHKVSRVWQFGKTMHLYMQATTMLSHQKGVLV</sequence>
<name>A0A433SGI2_9BURK</name>
<dbReference type="AlphaFoldDB" id="A0A433SGI2"/>
<proteinExistence type="predicted"/>
<protein>
    <submittedName>
        <fullName evidence="1">Uncharacterized protein</fullName>
    </submittedName>
</protein>
<reference evidence="1 2" key="1">
    <citation type="submission" date="2018-01" db="EMBL/GenBank/DDBJ databases">
        <title>Saezia sanguinis gen. nov., sp. nov., in the order Burkholderiales isolated from human blood.</title>
        <authorList>
            <person name="Medina-Pascual M.J."/>
            <person name="Valdezate S."/>
            <person name="Monzon S."/>
            <person name="Cuesta I."/>
            <person name="Carrasco G."/>
            <person name="Villalon P."/>
            <person name="Saez-Nieto J.A."/>
        </authorList>
    </citation>
    <scope>NUCLEOTIDE SEQUENCE [LARGE SCALE GENOMIC DNA]</scope>
    <source>
        <strain evidence="1 2">CNM695-12</strain>
    </source>
</reference>
<evidence type="ECO:0000313" key="1">
    <source>
        <dbReference type="EMBL" id="RUS67822.1"/>
    </source>
</evidence>
<evidence type="ECO:0000313" key="2">
    <source>
        <dbReference type="Proteomes" id="UP000286947"/>
    </source>
</evidence>
<keyword evidence="2" id="KW-1185">Reference proteome</keyword>
<organism evidence="1 2">
    <name type="scientific">Saezia sanguinis</name>
    <dbReference type="NCBI Taxonomy" id="1965230"/>
    <lineage>
        <taxon>Bacteria</taxon>
        <taxon>Pseudomonadati</taxon>
        <taxon>Pseudomonadota</taxon>
        <taxon>Betaproteobacteria</taxon>
        <taxon>Burkholderiales</taxon>
        <taxon>Saeziaceae</taxon>
        <taxon>Saezia</taxon>
    </lineage>
</organism>
<comment type="caution">
    <text evidence="1">The sequence shown here is derived from an EMBL/GenBank/DDBJ whole genome shotgun (WGS) entry which is preliminary data.</text>
</comment>
<accession>A0A433SGI2</accession>
<dbReference type="Proteomes" id="UP000286947">
    <property type="component" value="Unassembled WGS sequence"/>
</dbReference>
<dbReference type="EMBL" id="PQSP01000001">
    <property type="protein sequence ID" value="RUS67822.1"/>
    <property type="molecule type" value="Genomic_DNA"/>
</dbReference>
<gene>
    <name evidence="1" type="ORF">CUZ56_00301</name>
</gene>